<evidence type="ECO:0000313" key="2">
    <source>
        <dbReference type="EMBL" id="PIE32311.1"/>
    </source>
</evidence>
<sequence>MKAAASHIAVVLVYILLVCVLLFPLPLHLSDGFFATEPGDPLLQIWVLRWNIHKLSTSLSSYFDANIFYPYQNTFAYHDHMFGLGLLGLPIYALSHNPILTYNLLFLLSFVLSAYGMFLLVRELTSHSGAAWIAGFIFGFLPYRFTHLDHLNLLSIYWLPFCFLFVTRYFFSESRSTCKISTTIALWYLCFLLQALTSFNYLFFSVIAIGVYASLLLLLRWNARAMLWRNVVRRDFTLFLIGALLTGFVLLLFARPYLKANREMGFERSVTETIDLSARLRHYGVAPENNLLYGKVTRAWQSSSTYFREQILFPGIIPVMLALSAIIVRRSTLKNPSIEVFTIAYMGVLLAAFILSLGPFLTIAGRMIPLPYSWLYQFLPGFKSMRVPARFGLLVAFAMAVLAGIGFSRIDWLFKVRKARIRSFLTFLVISGMILLEYWSLPRSLSHYPGNFDLIPAAYQWLAKQPDDVRLIELPVSSPKDNFEAMYYSTFHWKRIINGRSAFLPNGISGVLNEMRHFPSQRTVDLLQQLGINSVLWHTQDVGEDIIEKLPEGANLMKQFGTDLLITLDPRPIPESLSPMAPIFDADYQIPRSLQASEDYTIGIDVNSLVQFPYSPLPEERALFHVEWIQNTATVFSEFVTITLPVFFQIGESKSVPFRLTTPSSPGEYQLHIHPKDSRFNADSVNRHITLLPEIIDSRRPEKLQAEFLRIDIPDVWKAGTILPVRVLVKNSGNTLWKSRISDRKHPIGEVRLGIIEWQNTATGERLIQQRGLSLGARGLLTYDLAPGQETWITLDIPTPYEVGEFLIELDMVSEGIQWFSAPGSPSVAKTIQLQ</sequence>
<feature type="transmembrane region" description="Helical" evidence="1">
    <location>
        <begin position="128"/>
        <end position="145"/>
    </location>
</feature>
<keyword evidence="1" id="KW-0472">Membrane</keyword>
<evidence type="ECO:0000313" key="3">
    <source>
        <dbReference type="Proteomes" id="UP000230821"/>
    </source>
</evidence>
<feature type="transmembrane region" description="Helical" evidence="1">
    <location>
        <begin position="178"/>
        <end position="196"/>
    </location>
</feature>
<dbReference type="EMBL" id="PDSK01000115">
    <property type="protein sequence ID" value="PIE32311.1"/>
    <property type="molecule type" value="Genomic_DNA"/>
</dbReference>
<feature type="transmembrane region" description="Helical" evidence="1">
    <location>
        <begin position="151"/>
        <end position="171"/>
    </location>
</feature>
<feature type="transmembrane region" description="Helical" evidence="1">
    <location>
        <begin position="235"/>
        <end position="254"/>
    </location>
</feature>
<evidence type="ECO:0008006" key="4">
    <source>
        <dbReference type="Google" id="ProtNLM"/>
    </source>
</evidence>
<proteinExistence type="predicted"/>
<keyword evidence="1" id="KW-0812">Transmembrane</keyword>
<feature type="transmembrane region" description="Helical" evidence="1">
    <location>
        <begin position="202"/>
        <end position="223"/>
    </location>
</feature>
<gene>
    <name evidence="2" type="ORF">CSA56_15670</name>
</gene>
<dbReference type="AlphaFoldDB" id="A0A2G6K9G8"/>
<feature type="transmembrane region" description="Helical" evidence="1">
    <location>
        <begin position="311"/>
        <end position="328"/>
    </location>
</feature>
<name>A0A2G6K9G8_9BACT</name>
<feature type="transmembrane region" description="Helical" evidence="1">
    <location>
        <begin position="7"/>
        <end position="27"/>
    </location>
</feature>
<organism evidence="2 3">
    <name type="scientific">candidate division KSB3 bacterium</name>
    <dbReference type="NCBI Taxonomy" id="2044937"/>
    <lineage>
        <taxon>Bacteria</taxon>
        <taxon>candidate division KSB3</taxon>
    </lineage>
</organism>
<accession>A0A2G6K9G8</accession>
<evidence type="ECO:0000256" key="1">
    <source>
        <dbReference type="SAM" id="Phobius"/>
    </source>
</evidence>
<keyword evidence="1" id="KW-1133">Transmembrane helix</keyword>
<feature type="transmembrane region" description="Helical" evidence="1">
    <location>
        <begin position="340"/>
        <end position="368"/>
    </location>
</feature>
<dbReference type="Proteomes" id="UP000230821">
    <property type="component" value="Unassembled WGS sequence"/>
</dbReference>
<feature type="transmembrane region" description="Helical" evidence="1">
    <location>
        <begin position="419"/>
        <end position="439"/>
    </location>
</feature>
<feature type="transmembrane region" description="Helical" evidence="1">
    <location>
        <begin position="388"/>
        <end position="407"/>
    </location>
</feature>
<dbReference type="Gene3D" id="2.60.40.10">
    <property type="entry name" value="Immunoglobulins"/>
    <property type="match status" value="1"/>
</dbReference>
<protein>
    <recommendedName>
        <fullName evidence="4">Membrane protein 6-pyruvoyl-tetrahydropterin synthase-related domain-containing protein</fullName>
    </recommendedName>
</protein>
<feature type="transmembrane region" description="Helical" evidence="1">
    <location>
        <begin position="99"/>
        <end position="121"/>
    </location>
</feature>
<dbReference type="InterPro" id="IPR013783">
    <property type="entry name" value="Ig-like_fold"/>
</dbReference>
<comment type="caution">
    <text evidence="2">The sequence shown here is derived from an EMBL/GenBank/DDBJ whole genome shotgun (WGS) entry which is preliminary data.</text>
</comment>
<reference evidence="2 3" key="1">
    <citation type="submission" date="2017-10" db="EMBL/GenBank/DDBJ databases">
        <title>Novel microbial diversity and functional potential in the marine mammal oral microbiome.</title>
        <authorList>
            <person name="Dudek N.K."/>
            <person name="Sun C.L."/>
            <person name="Burstein D."/>
            <person name="Kantor R.S."/>
            <person name="Aliaga Goltsman D.S."/>
            <person name="Bik E.M."/>
            <person name="Thomas B.C."/>
            <person name="Banfield J.F."/>
            <person name="Relman D.A."/>
        </authorList>
    </citation>
    <scope>NUCLEOTIDE SEQUENCE [LARGE SCALE GENOMIC DNA]</scope>
    <source>
        <strain evidence="2">DOLJORAL78_47_16</strain>
    </source>
</reference>